<organism evidence="2 3">
    <name type="scientific">Emydomyces testavorans</name>
    <dbReference type="NCBI Taxonomy" id="2070801"/>
    <lineage>
        <taxon>Eukaryota</taxon>
        <taxon>Fungi</taxon>
        <taxon>Dikarya</taxon>
        <taxon>Ascomycota</taxon>
        <taxon>Pezizomycotina</taxon>
        <taxon>Eurotiomycetes</taxon>
        <taxon>Eurotiomycetidae</taxon>
        <taxon>Onygenales</taxon>
        <taxon>Nannizziopsiaceae</taxon>
        <taxon>Emydomyces</taxon>
    </lineage>
</organism>
<dbReference type="PANTHER" id="PTHR21367:SF1">
    <property type="entry name" value="ARGINYL-TRNA--PROTEIN TRANSFERASE 1"/>
    <property type="match status" value="1"/>
</dbReference>
<keyword evidence="2" id="KW-0808">Transferase</keyword>
<feature type="domain" description="N-end rule aminoacyl transferase C-terminal" evidence="1">
    <location>
        <begin position="97"/>
        <end position="207"/>
    </location>
</feature>
<proteinExistence type="predicted"/>
<dbReference type="PIRSF" id="PIRSF037207">
    <property type="entry name" value="ATE1_euk"/>
    <property type="match status" value="1"/>
</dbReference>
<evidence type="ECO:0000313" key="3">
    <source>
        <dbReference type="Proteomes" id="UP001219355"/>
    </source>
</evidence>
<dbReference type="EC" id="2.3.2.8" evidence="2"/>
<dbReference type="GO" id="GO:0004057">
    <property type="term" value="F:arginyl-tRNA--protein transferase activity"/>
    <property type="evidence" value="ECO:0007669"/>
    <property type="project" value="UniProtKB-EC"/>
</dbReference>
<protein>
    <submittedName>
        <fullName evidence="2">Arginyl-tRNA--protein transferase 1</fullName>
        <ecNumber evidence="2">2.3.2.8</ecNumber>
    </submittedName>
</protein>
<dbReference type="EMBL" id="CP120628">
    <property type="protein sequence ID" value="WEW57224.1"/>
    <property type="molecule type" value="Genomic_DNA"/>
</dbReference>
<dbReference type="InterPro" id="IPR030700">
    <property type="entry name" value="N-end_Aminoacyl_Trfase"/>
</dbReference>
<dbReference type="InterPro" id="IPR017137">
    <property type="entry name" value="Arg-tRNA-P_Trfase_1_euk"/>
</dbReference>
<dbReference type="PANTHER" id="PTHR21367">
    <property type="entry name" value="ARGININE-TRNA-PROTEIN TRANSFERASE 1"/>
    <property type="match status" value="1"/>
</dbReference>
<evidence type="ECO:0000259" key="1">
    <source>
        <dbReference type="Pfam" id="PF04377"/>
    </source>
</evidence>
<accession>A0AAF0IJX3</accession>
<dbReference type="SUPFAM" id="SSF55729">
    <property type="entry name" value="Acyl-CoA N-acyltransferases (Nat)"/>
    <property type="match status" value="1"/>
</dbReference>
<sequence length="339" mass="39693">MRLDASEYKPRRDQKKAMNRWNKFVLGQEYIRNAAKLCPKTREEKRYRKNTFDVRQRVHEAEYSQLKRPINPKTRRPIEPAHKFEVNIESDSLSITKYKVFLDYQITVHKDPKERWKQGDYKRFLCSGLRRKTVKQGSKEQKLGSYHQCYRLDGELIAVGVLDLLPNGVSSVYIYYDPKYEQWEFGKLSAMREIALALEEHHQYYYMDPESLSWDPLDSYVEKLDKRRYVSLARDRNSGEDQPKQPKDDDFVLPGEEEMSLFDIHMPGVLTLEKLKAQVDLDHWRLLVHNTLVEMTDLVGWETSNIKEPHAIKGIVAELAAALGPKVVKNSAVVLFNSG</sequence>
<dbReference type="AlphaFoldDB" id="A0AAF0IJX3"/>
<reference evidence="2" key="1">
    <citation type="submission" date="2023-03" db="EMBL/GenBank/DDBJ databases">
        <title>Emydomyces testavorans Genome Sequence.</title>
        <authorList>
            <person name="Hoyer L."/>
        </authorList>
    </citation>
    <scope>NUCLEOTIDE SEQUENCE</scope>
    <source>
        <strain evidence="2">16-2883</strain>
    </source>
</reference>
<keyword evidence="2" id="KW-0012">Acyltransferase</keyword>
<dbReference type="InterPro" id="IPR016181">
    <property type="entry name" value="Acyl_CoA_acyltransferase"/>
</dbReference>
<dbReference type="Pfam" id="PF04377">
    <property type="entry name" value="ATE_C"/>
    <property type="match status" value="1"/>
</dbReference>
<dbReference type="Proteomes" id="UP001219355">
    <property type="component" value="Chromosome 2"/>
</dbReference>
<evidence type="ECO:0000313" key="2">
    <source>
        <dbReference type="EMBL" id="WEW57224.1"/>
    </source>
</evidence>
<gene>
    <name evidence="2" type="primary">ATE1</name>
    <name evidence="2" type="ORF">PRK78_002686</name>
</gene>
<keyword evidence="3" id="KW-1185">Reference proteome</keyword>
<dbReference type="GO" id="GO:0005737">
    <property type="term" value="C:cytoplasm"/>
    <property type="evidence" value="ECO:0007669"/>
    <property type="project" value="TreeGrafter"/>
</dbReference>
<dbReference type="InterPro" id="IPR007472">
    <property type="entry name" value="N-end_Aminoacyl_Trfase_C"/>
</dbReference>
<name>A0AAF0IJX3_9EURO</name>